<gene>
    <name evidence="2" type="ORF">LCGC14_0994040</name>
</gene>
<protein>
    <recommendedName>
        <fullName evidence="1">DUF4440 domain-containing protein</fullName>
    </recommendedName>
</protein>
<sequence length="151" mass="17232">MKIQMFWALSIVLLTTNNYAQETDIPSKKEQPLYDLISQYAEARETKDTTLLREILTDDIDQLVSTGEWRRGYESAKKGMLNSSSANPGSRTLTVDQIRFLGNAAALVDTRYEIQNADGTLRKMWSTFIAVYDNNRWKITAIRNMLPSKSS</sequence>
<dbReference type="Gene3D" id="3.10.450.50">
    <property type="match status" value="1"/>
</dbReference>
<dbReference type="InterPro" id="IPR027843">
    <property type="entry name" value="DUF4440"/>
</dbReference>
<dbReference type="EMBL" id="LAZR01003796">
    <property type="protein sequence ID" value="KKN14650.1"/>
    <property type="molecule type" value="Genomic_DNA"/>
</dbReference>
<organism evidence="2">
    <name type="scientific">marine sediment metagenome</name>
    <dbReference type="NCBI Taxonomy" id="412755"/>
    <lineage>
        <taxon>unclassified sequences</taxon>
        <taxon>metagenomes</taxon>
        <taxon>ecological metagenomes</taxon>
    </lineage>
</organism>
<accession>A0A0F9N4Z4</accession>
<evidence type="ECO:0000313" key="2">
    <source>
        <dbReference type="EMBL" id="KKN14650.1"/>
    </source>
</evidence>
<feature type="domain" description="DUF4440" evidence="1">
    <location>
        <begin position="36"/>
        <end position="139"/>
    </location>
</feature>
<name>A0A0F9N4Z4_9ZZZZ</name>
<dbReference type="SUPFAM" id="SSF54427">
    <property type="entry name" value="NTF2-like"/>
    <property type="match status" value="1"/>
</dbReference>
<reference evidence="2" key="1">
    <citation type="journal article" date="2015" name="Nature">
        <title>Complex archaea that bridge the gap between prokaryotes and eukaryotes.</title>
        <authorList>
            <person name="Spang A."/>
            <person name="Saw J.H."/>
            <person name="Jorgensen S.L."/>
            <person name="Zaremba-Niedzwiedzka K."/>
            <person name="Martijn J."/>
            <person name="Lind A.E."/>
            <person name="van Eijk R."/>
            <person name="Schleper C."/>
            <person name="Guy L."/>
            <person name="Ettema T.J."/>
        </authorList>
    </citation>
    <scope>NUCLEOTIDE SEQUENCE</scope>
</reference>
<dbReference type="Pfam" id="PF14534">
    <property type="entry name" value="DUF4440"/>
    <property type="match status" value="1"/>
</dbReference>
<proteinExistence type="predicted"/>
<dbReference type="AlphaFoldDB" id="A0A0F9N4Z4"/>
<dbReference type="InterPro" id="IPR032710">
    <property type="entry name" value="NTF2-like_dom_sf"/>
</dbReference>
<comment type="caution">
    <text evidence="2">The sequence shown here is derived from an EMBL/GenBank/DDBJ whole genome shotgun (WGS) entry which is preliminary data.</text>
</comment>
<evidence type="ECO:0000259" key="1">
    <source>
        <dbReference type="Pfam" id="PF14534"/>
    </source>
</evidence>